<keyword evidence="1" id="KW-0812">Transmembrane</keyword>
<name>A0A0E9QP19_ANGAN</name>
<reference evidence="2" key="1">
    <citation type="submission" date="2014-11" db="EMBL/GenBank/DDBJ databases">
        <authorList>
            <person name="Amaro Gonzalez C."/>
        </authorList>
    </citation>
    <scope>NUCLEOTIDE SEQUENCE</scope>
</reference>
<sequence length="83" mass="8970">MTCGPKLSVTTYLDIATVTTAYITTPDITDARLTRDVKVQRSTMGHSKSLFSSSKPPALFLCLFLLTVLLICVTVNAFALGKT</sequence>
<protein>
    <submittedName>
        <fullName evidence="2">Uncharacterized protein</fullName>
    </submittedName>
</protein>
<evidence type="ECO:0000256" key="1">
    <source>
        <dbReference type="SAM" id="Phobius"/>
    </source>
</evidence>
<accession>A0A0E9QP19</accession>
<feature type="transmembrane region" description="Helical" evidence="1">
    <location>
        <begin position="58"/>
        <end position="80"/>
    </location>
</feature>
<evidence type="ECO:0000313" key="2">
    <source>
        <dbReference type="EMBL" id="JAH17798.1"/>
    </source>
</evidence>
<dbReference type="AlphaFoldDB" id="A0A0E9QP19"/>
<dbReference type="EMBL" id="GBXM01090779">
    <property type="protein sequence ID" value="JAH17798.1"/>
    <property type="molecule type" value="Transcribed_RNA"/>
</dbReference>
<keyword evidence="1" id="KW-1133">Transmembrane helix</keyword>
<reference evidence="2" key="2">
    <citation type="journal article" date="2015" name="Fish Shellfish Immunol.">
        <title>Early steps in the European eel (Anguilla anguilla)-Vibrio vulnificus interaction in the gills: Role of the RtxA13 toxin.</title>
        <authorList>
            <person name="Callol A."/>
            <person name="Pajuelo D."/>
            <person name="Ebbesson L."/>
            <person name="Teles M."/>
            <person name="MacKenzie S."/>
            <person name="Amaro C."/>
        </authorList>
    </citation>
    <scope>NUCLEOTIDE SEQUENCE</scope>
</reference>
<proteinExistence type="predicted"/>
<organism evidence="2">
    <name type="scientific">Anguilla anguilla</name>
    <name type="common">European freshwater eel</name>
    <name type="synonym">Muraena anguilla</name>
    <dbReference type="NCBI Taxonomy" id="7936"/>
    <lineage>
        <taxon>Eukaryota</taxon>
        <taxon>Metazoa</taxon>
        <taxon>Chordata</taxon>
        <taxon>Craniata</taxon>
        <taxon>Vertebrata</taxon>
        <taxon>Euteleostomi</taxon>
        <taxon>Actinopterygii</taxon>
        <taxon>Neopterygii</taxon>
        <taxon>Teleostei</taxon>
        <taxon>Anguilliformes</taxon>
        <taxon>Anguillidae</taxon>
        <taxon>Anguilla</taxon>
    </lineage>
</organism>
<keyword evidence="1" id="KW-0472">Membrane</keyword>